<protein>
    <submittedName>
        <fullName evidence="1">O-methyltransferase</fullName>
    </submittedName>
</protein>
<organism evidence="1 2">
    <name type="scientific">Salinisphaera orenii YIM 95161</name>
    <dbReference type="NCBI Taxonomy" id="1051139"/>
    <lineage>
        <taxon>Bacteria</taxon>
        <taxon>Pseudomonadati</taxon>
        <taxon>Pseudomonadota</taxon>
        <taxon>Gammaproteobacteria</taxon>
        <taxon>Salinisphaerales</taxon>
        <taxon>Salinisphaeraceae</taxon>
        <taxon>Salinisphaera</taxon>
    </lineage>
</organism>
<evidence type="ECO:0000313" key="1">
    <source>
        <dbReference type="EMBL" id="ROO32376.1"/>
    </source>
</evidence>
<dbReference type="AlphaFoldDB" id="A0A423Q1J0"/>
<dbReference type="Gene3D" id="3.40.50.150">
    <property type="entry name" value="Vaccinia Virus protein VP39"/>
    <property type="match status" value="1"/>
</dbReference>
<keyword evidence="1" id="KW-0489">Methyltransferase</keyword>
<reference evidence="1 2" key="1">
    <citation type="submission" date="2013-10" db="EMBL/GenBank/DDBJ databases">
        <title>Salinisphaera halophila YIM 95161 Genome Sequencing.</title>
        <authorList>
            <person name="Lai Q."/>
            <person name="Li C."/>
            <person name="Shao Z."/>
        </authorList>
    </citation>
    <scope>NUCLEOTIDE SEQUENCE [LARGE SCALE GENOMIC DNA]</scope>
    <source>
        <strain evidence="1 2">YIM 95161</strain>
    </source>
</reference>
<dbReference type="EMBL" id="AYKF01000066">
    <property type="protein sequence ID" value="ROO32376.1"/>
    <property type="molecule type" value="Genomic_DNA"/>
</dbReference>
<comment type="caution">
    <text evidence="1">The sequence shown here is derived from an EMBL/GenBank/DDBJ whole genome shotgun (WGS) entry which is preliminary data.</text>
</comment>
<dbReference type="GO" id="GO:0032259">
    <property type="term" value="P:methylation"/>
    <property type="evidence" value="ECO:0007669"/>
    <property type="project" value="UniProtKB-KW"/>
</dbReference>
<name>A0A423Q1J0_9GAMM</name>
<sequence>MKISNILRQAIRPSRSRVMLKKLYKRINDTRGERSATENYKWLRENRRSFSAFAESIDQALWRESETVARRITEAADARLREVEYDLGGGGVYPLLYFITRLMRPTVVVETGVAAGYSSAAFLEALEANAHGELYSSDFPYFRIPDPERYIGIVVDDSVKHRWHLYVEGDENNLRAIVDEVPAIDLFHYDSDKSYSGREQAWDQVRARLASNAVVLFDDIQDNSFFMDFVGREGREDWYVFEFNDKYIGLVGTLKRE</sequence>
<evidence type="ECO:0000313" key="2">
    <source>
        <dbReference type="Proteomes" id="UP000285123"/>
    </source>
</evidence>
<dbReference type="Proteomes" id="UP000285123">
    <property type="component" value="Unassembled WGS sequence"/>
</dbReference>
<accession>A0A423Q1J0</accession>
<keyword evidence="1" id="KW-0808">Transferase</keyword>
<dbReference type="InterPro" id="IPR029063">
    <property type="entry name" value="SAM-dependent_MTases_sf"/>
</dbReference>
<proteinExistence type="predicted"/>
<dbReference type="GO" id="GO:0008168">
    <property type="term" value="F:methyltransferase activity"/>
    <property type="evidence" value="ECO:0007669"/>
    <property type="project" value="UniProtKB-KW"/>
</dbReference>
<dbReference type="Pfam" id="PF13578">
    <property type="entry name" value="Methyltransf_24"/>
    <property type="match status" value="1"/>
</dbReference>
<dbReference type="OrthoDB" id="582170at2"/>
<dbReference type="SUPFAM" id="SSF53335">
    <property type="entry name" value="S-adenosyl-L-methionine-dependent methyltransferases"/>
    <property type="match status" value="1"/>
</dbReference>
<gene>
    <name evidence="1" type="ORF">SAHL_04910</name>
</gene>